<name>A0A0F9FWL5_9ZZZZ</name>
<organism evidence="1">
    <name type="scientific">marine sediment metagenome</name>
    <dbReference type="NCBI Taxonomy" id="412755"/>
    <lineage>
        <taxon>unclassified sequences</taxon>
        <taxon>metagenomes</taxon>
        <taxon>ecological metagenomes</taxon>
    </lineage>
</organism>
<protein>
    <submittedName>
        <fullName evidence="1">Uncharacterized protein</fullName>
    </submittedName>
</protein>
<sequence length="44" mass="5048">MKKAKKRGRKKGIKNKIKESNTASYLIELPLTCKKCKKKVDLSI</sequence>
<accession>A0A0F9FWL5</accession>
<dbReference type="AlphaFoldDB" id="A0A0F9FWL5"/>
<proteinExistence type="predicted"/>
<reference evidence="1" key="1">
    <citation type="journal article" date="2015" name="Nature">
        <title>Complex archaea that bridge the gap between prokaryotes and eukaryotes.</title>
        <authorList>
            <person name="Spang A."/>
            <person name="Saw J.H."/>
            <person name="Jorgensen S.L."/>
            <person name="Zaremba-Niedzwiedzka K."/>
            <person name="Martijn J."/>
            <person name="Lind A.E."/>
            <person name="van Eijk R."/>
            <person name="Schleper C."/>
            <person name="Guy L."/>
            <person name="Ettema T.J."/>
        </authorList>
    </citation>
    <scope>NUCLEOTIDE SEQUENCE</scope>
</reference>
<comment type="caution">
    <text evidence="1">The sequence shown here is derived from an EMBL/GenBank/DDBJ whole genome shotgun (WGS) entry which is preliminary data.</text>
</comment>
<dbReference type="EMBL" id="LAZR01030801">
    <property type="protein sequence ID" value="KKL55552.1"/>
    <property type="molecule type" value="Genomic_DNA"/>
</dbReference>
<gene>
    <name evidence="1" type="ORF">LCGC14_2254270</name>
</gene>
<evidence type="ECO:0000313" key="1">
    <source>
        <dbReference type="EMBL" id="KKL55552.1"/>
    </source>
</evidence>